<name>A0A1Y6FXD7_9SPHN</name>
<evidence type="ECO:0000256" key="5">
    <source>
        <dbReference type="RuleBase" id="RU000320"/>
    </source>
</evidence>
<sequence>MTAAIARNAAASTLTSRHPSIWTAPVGIAGLAFLAAEGPRPLSALQLVIAGMILFVGAIVAAFSRRFMRSDPRRPSYFARTALLIGSVLLFVLTNDLLAFAAAWVASGILLASLIGHANALPEAREAATRARRTFLIGDLALLAALAIVGGHGGTTDISAALSRSGSLSPFSGHLAALLLVVAAAARCALPPFSAWLLSSMTAPTPVSALMHAGLVNAGGFLLLRLAPVLEAAPASRYAAVGLGLFAALWGLGIMAVRPDAKRALAGSTVSQMGFMIMSCGLGAYAAALWHIVAHGLFKAWLFLGAGSLIGMRQREGVPISRAAVRMAALVALLAGVYLAFTAEVGGELVALTLAVAAAAATLIAGYGAPASRRARARLVGLVAALIAANAAGLLLIASLYEAHAEPLLPSPLLIALAALFLVAWLLQAARMARGAALPPALYVRLLNAGALPAPRTGDLA</sequence>
<organism evidence="8 9">
    <name type="scientific">Sphingopyxis terrae subsp. ummariensis</name>
    <dbReference type="NCBI Taxonomy" id="429001"/>
    <lineage>
        <taxon>Bacteria</taxon>
        <taxon>Pseudomonadati</taxon>
        <taxon>Pseudomonadota</taxon>
        <taxon>Alphaproteobacteria</taxon>
        <taxon>Sphingomonadales</taxon>
        <taxon>Sphingomonadaceae</taxon>
        <taxon>Sphingopyxis</taxon>
    </lineage>
</organism>
<feature type="transmembrane region" description="Helical" evidence="6">
    <location>
        <begin position="175"/>
        <end position="197"/>
    </location>
</feature>
<accession>A0A1Y6FXD7</accession>
<keyword evidence="4 6" id="KW-0472">Membrane</keyword>
<keyword evidence="9" id="KW-1185">Reference proteome</keyword>
<dbReference type="Pfam" id="PF00361">
    <property type="entry name" value="Proton_antipo_M"/>
    <property type="match status" value="1"/>
</dbReference>
<dbReference type="InterPro" id="IPR003945">
    <property type="entry name" value="NU5C-like"/>
</dbReference>
<protein>
    <submittedName>
        <fullName evidence="8">NAD(P)H-quinone oxidoreductase subunit 5</fullName>
    </submittedName>
</protein>
<keyword evidence="2 5" id="KW-0812">Transmembrane</keyword>
<dbReference type="GeneID" id="303003442"/>
<feature type="transmembrane region" description="Helical" evidence="6">
    <location>
        <begin position="44"/>
        <end position="65"/>
    </location>
</feature>
<dbReference type="GO" id="GO:0016020">
    <property type="term" value="C:membrane"/>
    <property type="evidence" value="ECO:0007669"/>
    <property type="project" value="UniProtKB-SubCell"/>
</dbReference>
<gene>
    <name evidence="8" type="ORF">SAMN06295984_3441</name>
</gene>
<feature type="transmembrane region" description="Helical" evidence="6">
    <location>
        <begin position="264"/>
        <end position="286"/>
    </location>
</feature>
<feature type="transmembrane region" description="Helical" evidence="6">
    <location>
        <begin position="238"/>
        <end position="257"/>
    </location>
</feature>
<feature type="transmembrane region" description="Helical" evidence="6">
    <location>
        <begin position="209"/>
        <end position="226"/>
    </location>
</feature>
<dbReference type="GO" id="GO:0042773">
    <property type="term" value="P:ATP synthesis coupled electron transport"/>
    <property type="evidence" value="ECO:0007669"/>
    <property type="project" value="InterPro"/>
</dbReference>
<keyword evidence="3 6" id="KW-1133">Transmembrane helix</keyword>
<feature type="transmembrane region" description="Helical" evidence="6">
    <location>
        <begin position="77"/>
        <end position="94"/>
    </location>
</feature>
<feature type="transmembrane region" description="Helical" evidence="6">
    <location>
        <begin position="323"/>
        <end position="343"/>
    </location>
</feature>
<dbReference type="GO" id="GO:0008137">
    <property type="term" value="F:NADH dehydrogenase (ubiquinone) activity"/>
    <property type="evidence" value="ECO:0007669"/>
    <property type="project" value="InterPro"/>
</dbReference>
<evidence type="ECO:0000256" key="6">
    <source>
        <dbReference type="SAM" id="Phobius"/>
    </source>
</evidence>
<evidence type="ECO:0000256" key="4">
    <source>
        <dbReference type="ARBA" id="ARBA00023136"/>
    </source>
</evidence>
<feature type="transmembrane region" description="Helical" evidence="6">
    <location>
        <begin position="100"/>
        <end position="122"/>
    </location>
</feature>
<evidence type="ECO:0000256" key="3">
    <source>
        <dbReference type="ARBA" id="ARBA00022989"/>
    </source>
</evidence>
<proteinExistence type="predicted"/>
<dbReference type="PANTHER" id="PTHR42829">
    <property type="entry name" value="NADH-UBIQUINONE OXIDOREDUCTASE CHAIN 5"/>
    <property type="match status" value="1"/>
</dbReference>
<feature type="domain" description="NADH:quinone oxidoreductase/Mrp antiporter transmembrane" evidence="7">
    <location>
        <begin position="95"/>
        <end position="315"/>
    </location>
</feature>
<feature type="transmembrane region" description="Helical" evidence="6">
    <location>
        <begin position="349"/>
        <end position="367"/>
    </location>
</feature>
<dbReference type="InterPro" id="IPR001750">
    <property type="entry name" value="ND/Mrp_TM"/>
</dbReference>
<evidence type="ECO:0000256" key="2">
    <source>
        <dbReference type="ARBA" id="ARBA00022692"/>
    </source>
</evidence>
<evidence type="ECO:0000313" key="8">
    <source>
        <dbReference type="EMBL" id="SMQ79564.1"/>
    </source>
</evidence>
<dbReference type="GO" id="GO:0003954">
    <property type="term" value="F:NADH dehydrogenase activity"/>
    <property type="evidence" value="ECO:0007669"/>
    <property type="project" value="TreeGrafter"/>
</dbReference>
<dbReference type="GO" id="GO:0012505">
    <property type="term" value="C:endomembrane system"/>
    <property type="evidence" value="ECO:0007669"/>
    <property type="project" value="UniProtKB-SubCell"/>
</dbReference>
<evidence type="ECO:0000259" key="7">
    <source>
        <dbReference type="Pfam" id="PF00361"/>
    </source>
</evidence>
<dbReference type="PRINTS" id="PR01434">
    <property type="entry name" value="NADHDHGNASE5"/>
</dbReference>
<feature type="transmembrane region" description="Helical" evidence="6">
    <location>
        <begin position="407"/>
        <end position="427"/>
    </location>
</feature>
<dbReference type="AlphaFoldDB" id="A0A1Y6FXD7"/>
<dbReference type="RefSeq" id="WP_086458050.1">
    <property type="nucleotide sequence ID" value="NZ_FXWL01000006.1"/>
</dbReference>
<reference evidence="9" key="1">
    <citation type="submission" date="2017-04" db="EMBL/GenBank/DDBJ databases">
        <authorList>
            <person name="Varghese N."/>
            <person name="Submissions S."/>
        </authorList>
    </citation>
    <scope>NUCLEOTIDE SEQUENCE [LARGE SCALE GENOMIC DNA]</scope>
    <source>
        <strain evidence="9">UI2</strain>
    </source>
</reference>
<dbReference type="EMBL" id="FXWL01000006">
    <property type="protein sequence ID" value="SMQ79564.1"/>
    <property type="molecule type" value="Genomic_DNA"/>
</dbReference>
<evidence type="ECO:0000313" key="9">
    <source>
        <dbReference type="Proteomes" id="UP000194469"/>
    </source>
</evidence>
<dbReference type="PANTHER" id="PTHR42829:SF1">
    <property type="entry name" value="INORGANIC CARBON TRANSPORTER SUBUNIT DABB-RELATED"/>
    <property type="match status" value="1"/>
</dbReference>
<feature type="transmembrane region" description="Helical" evidence="6">
    <location>
        <begin position="292"/>
        <end position="311"/>
    </location>
</feature>
<evidence type="ECO:0000256" key="1">
    <source>
        <dbReference type="ARBA" id="ARBA00004127"/>
    </source>
</evidence>
<dbReference type="Proteomes" id="UP000194469">
    <property type="component" value="Unassembled WGS sequence"/>
</dbReference>
<comment type="subcellular location">
    <subcellularLocation>
        <location evidence="1">Endomembrane system</location>
        <topology evidence="1">Multi-pass membrane protein</topology>
    </subcellularLocation>
    <subcellularLocation>
        <location evidence="5">Membrane</location>
        <topology evidence="5">Multi-pass membrane protein</topology>
    </subcellularLocation>
</comment>
<dbReference type="GO" id="GO:0015990">
    <property type="term" value="P:electron transport coupled proton transport"/>
    <property type="evidence" value="ECO:0007669"/>
    <property type="project" value="TreeGrafter"/>
</dbReference>
<feature type="transmembrane region" description="Helical" evidence="6">
    <location>
        <begin position="379"/>
        <end position="401"/>
    </location>
</feature>
<feature type="transmembrane region" description="Helical" evidence="6">
    <location>
        <begin position="134"/>
        <end position="155"/>
    </location>
</feature>
<feature type="transmembrane region" description="Helical" evidence="6">
    <location>
        <begin position="21"/>
        <end position="38"/>
    </location>
</feature>